<feature type="domain" description="Beta-lactamase class A catalytic" evidence="5">
    <location>
        <begin position="44"/>
        <end position="314"/>
    </location>
</feature>
<sequence>MRSMLMACALAMAAPAMAAQAQSWHEALVREIEEIDADSPGRLGVYVKRLSDGQEMRYAVEGPWYLASTVKVPIALAVLEAADDGDLGLEDTMTLEDTDRIDGAGDLVWQDTGSTYTVDELLEAMLMRSDNTAANLLIRKLGADQLNRRVAAYMGKSANVTLTDFSTIRRDIYGELHEDARNLPNEALVRIAGASIGPARVRAVRDALDVGEDALAVATMPEAYARYYATQRNMAPLDAYGAMLERLVAGDLLSDESRARLFAYMKLDEDGDYRLEGGLPQGIPFIHKTGTQFEQACHVGVAYPESGRKRAVVVAACASGLDEAKEAGAVLRRIGRAVADTVLREDDGG</sequence>
<comment type="caution">
    <text evidence="6">The sequence shown here is derived from an EMBL/GenBank/DDBJ whole genome shotgun (WGS) entry which is preliminary data.</text>
</comment>
<dbReference type="InterPro" id="IPR045155">
    <property type="entry name" value="Beta-lactam_cat"/>
</dbReference>
<keyword evidence="4" id="KW-0732">Signal</keyword>
<protein>
    <recommendedName>
        <fullName evidence="3">beta-lactamase</fullName>
        <ecNumber evidence="3">3.5.2.6</ecNumber>
    </recommendedName>
</protein>
<reference evidence="6 7" key="1">
    <citation type="submission" date="2019-07" db="EMBL/GenBank/DDBJ databases">
        <title>Qingshengfaniella alkalisoli gen. nov., sp. nov., isolated from saline soil.</title>
        <authorList>
            <person name="Xu L."/>
            <person name="Huang X.-X."/>
            <person name="Sun J.-Q."/>
        </authorList>
    </citation>
    <scope>NUCLEOTIDE SEQUENCE [LARGE SCALE GENOMIC DNA]</scope>
    <source>
        <strain evidence="6 7">DSM 27279</strain>
    </source>
</reference>
<comment type="catalytic activity">
    <reaction evidence="1">
        <text>a beta-lactam + H2O = a substituted beta-amino acid</text>
        <dbReference type="Rhea" id="RHEA:20401"/>
        <dbReference type="ChEBI" id="CHEBI:15377"/>
        <dbReference type="ChEBI" id="CHEBI:35627"/>
        <dbReference type="ChEBI" id="CHEBI:140347"/>
        <dbReference type="EC" id="3.5.2.6"/>
    </reaction>
</comment>
<name>A0A556AE82_9BURK</name>
<keyword evidence="6" id="KW-0378">Hydrolase</keyword>
<dbReference type="SUPFAM" id="SSF56601">
    <property type="entry name" value="beta-lactamase/transpeptidase-like"/>
    <property type="match status" value="1"/>
</dbReference>
<dbReference type="PANTHER" id="PTHR35333">
    <property type="entry name" value="BETA-LACTAMASE"/>
    <property type="match status" value="1"/>
</dbReference>
<feature type="chain" id="PRO_5021879153" description="beta-lactamase" evidence="4">
    <location>
        <begin position="19"/>
        <end position="349"/>
    </location>
</feature>
<evidence type="ECO:0000256" key="1">
    <source>
        <dbReference type="ARBA" id="ARBA00001526"/>
    </source>
</evidence>
<dbReference type="GO" id="GO:0030655">
    <property type="term" value="P:beta-lactam antibiotic catabolic process"/>
    <property type="evidence" value="ECO:0007669"/>
    <property type="project" value="InterPro"/>
</dbReference>
<accession>A0A556AE82</accession>
<dbReference type="Pfam" id="PF13354">
    <property type="entry name" value="Beta-lactamase2"/>
    <property type="match status" value="1"/>
</dbReference>
<dbReference type="RefSeq" id="WP_143949800.1">
    <property type="nucleotide sequence ID" value="NZ_BAABMB010000008.1"/>
</dbReference>
<dbReference type="AlphaFoldDB" id="A0A556AE82"/>
<dbReference type="OrthoDB" id="9784149at2"/>
<dbReference type="Gene3D" id="3.40.710.10">
    <property type="entry name" value="DD-peptidase/beta-lactamase superfamily"/>
    <property type="match status" value="1"/>
</dbReference>
<evidence type="ECO:0000256" key="3">
    <source>
        <dbReference type="ARBA" id="ARBA00012865"/>
    </source>
</evidence>
<keyword evidence="7" id="KW-1185">Reference proteome</keyword>
<evidence type="ECO:0000313" key="6">
    <source>
        <dbReference type="EMBL" id="TSH91175.1"/>
    </source>
</evidence>
<dbReference type="EC" id="3.5.2.6" evidence="3"/>
<dbReference type="GO" id="GO:0008800">
    <property type="term" value="F:beta-lactamase activity"/>
    <property type="evidence" value="ECO:0007669"/>
    <property type="project" value="UniProtKB-EC"/>
</dbReference>
<dbReference type="PANTHER" id="PTHR35333:SF3">
    <property type="entry name" value="BETA-LACTAMASE-TYPE TRANSPEPTIDASE FOLD CONTAINING PROTEIN"/>
    <property type="match status" value="1"/>
</dbReference>
<evidence type="ECO:0000256" key="2">
    <source>
        <dbReference type="ARBA" id="ARBA00009009"/>
    </source>
</evidence>
<dbReference type="InterPro" id="IPR000871">
    <property type="entry name" value="Beta-lactam_class-A"/>
</dbReference>
<dbReference type="PRINTS" id="PR00118">
    <property type="entry name" value="BLACTAMASEA"/>
</dbReference>
<comment type="similarity">
    <text evidence="2">Belongs to the class-A beta-lactamase family.</text>
</comment>
<evidence type="ECO:0000256" key="4">
    <source>
        <dbReference type="SAM" id="SignalP"/>
    </source>
</evidence>
<gene>
    <name evidence="6" type="ORF">FOZ76_18655</name>
</gene>
<dbReference type="EMBL" id="VLTJ01000037">
    <property type="protein sequence ID" value="TSH91175.1"/>
    <property type="molecule type" value="Genomic_DNA"/>
</dbReference>
<dbReference type="Proteomes" id="UP000318405">
    <property type="component" value="Unassembled WGS sequence"/>
</dbReference>
<dbReference type="GO" id="GO:0046677">
    <property type="term" value="P:response to antibiotic"/>
    <property type="evidence" value="ECO:0007669"/>
    <property type="project" value="InterPro"/>
</dbReference>
<proteinExistence type="inferred from homology"/>
<feature type="signal peptide" evidence="4">
    <location>
        <begin position="1"/>
        <end position="18"/>
    </location>
</feature>
<evidence type="ECO:0000313" key="7">
    <source>
        <dbReference type="Proteomes" id="UP000318405"/>
    </source>
</evidence>
<evidence type="ECO:0000259" key="5">
    <source>
        <dbReference type="Pfam" id="PF13354"/>
    </source>
</evidence>
<dbReference type="InterPro" id="IPR012338">
    <property type="entry name" value="Beta-lactam/transpept-like"/>
</dbReference>
<organism evidence="6 7">
    <name type="scientific">Verticiella sediminum</name>
    <dbReference type="NCBI Taxonomy" id="1247510"/>
    <lineage>
        <taxon>Bacteria</taxon>
        <taxon>Pseudomonadati</taxon>
        <taxon>Pseudomonadota</taxon>
        <taxon>Betaproteobacteria</taxon>
        <taxon>Burkholderiales</taxon>
        <taxon>Alcaligenaceae</taxon>
        <taxon>Verticiella</taxon>
    </lineage>
</organism>